<dbReference type="Proteomes" id="UP000799118">
    <property type="component" value="Unassembled WGS sequence"/>
</dbReference>
<evidence type="ECO:0000259" key="2">
    <source>
        <dbReference type="PROSITE" id="PS50172"/>
    </source>
</evidence>
<keyword evidence="4" id="KW-1185">Reference proteome</keyword>
<dbReference type="PROSITE" id="PS50172">
    <property type="entry name" value="BRCT"/>
    <property type="match status" value="1"/>
</dbReference>
<evidence type="ECO:0000256" key="1">
    <source>
        <dbReference type="SAM" id="MobiDB-lite"/>
    </source>
</evidence>
<evidence type="ECO:0000313" key="3">
    <source>
        <dbReference type="EMBL" id="KAE9400704.1"/>
    </source>
</evidence>
<dbReference type="EMBL" id="ML769454">
    <property type="protein sequence ID" value="KAE9400704.1"/>
    <property type="molecule type" value="Genomic_DNA"/>
</dbReference>
<organism evidence="3 4">
    <name type="scientific">Gymnopus androsaceus JB14</name>
    <dbReference type="NCBI Taxonomy" id="1447944"/>
    <lineage>
        <taxon>Eukaryota</taxon>
        <taxon>Fungi</taxon>
        <taxon>Dikarya</taxon>
        <taxon>Basidiomycota</taxon>
        <taxon>Agaricomycotina</taxon>
        <taxon>Agaricomycetes</taxon>
        <taxon>Agaricomycetidae</taxon>
        <taxon>Agaricales</taxon>
        <taxon>Marasmiineae</taxon>
        <taxon>Omphalotaceae</taxon>
        <taxon>Gymnopus</taxon>
    </lineage>
</organism>
<dbReference type="AlphaFoldDB" id="A0A6A4HUX2"/>
<sequence>MNDIEMGDITMADISMSSNHADMDISELSSDKSTAGSSKNRSMLSQSLSALPTQTAGLMGPPPLPTSPPRRAGLRSSSSSYPSGSSRPQAPAKFVPESYILEGCTVFVDVWMSDGQDTSSLYIEIAKNMGARIVKSIGPQCTHIVYTNGRPRTVENYFAMDEERRPKAVGASWLKDCQESASRLDEDQYIVDLEEHRPSILNNMITDKGEKPKHKRRQSYIPKFCVDDESEYGGDVSMDGSNTCMFPAYPRHDSRCLLFSFVAMVDDDLPPLERARLRQSMILASSTRK</sequence>
<gene>
    <name evidence="3" type="ORF">BT96DRAFT_640132</name>
</gene>
<dbReference type="Gene3D" id="3.40.50.10190">
    <property type="entry name" value="BRCT domain"/>
    <property type="match status" value="1"/>
</dbReference>
<dbReference type="InterPro" id="IPR036420">
    <property type="entry name" value="BRCT_dom_sf"/>
</dbReference>
<accession>A0A6A4HUX2</accession>
<protein>
    <recommendedName>
        <fullName evidence="2">BRCT domain-containing protein</fullName>
    </recommendedName>
</protein>
<name>A0A6A4HUX2_9AGAR</name>
<reference evidence="3" key="1">
    <citation type="journal article" date="2019" name="Environ. Microbiol.">
        <title>Fungal ecological strategies reflected in gene transcription - a case study of two litter decomposers.</title>
        <authorList>
            <person name="Barbi F."/>
            <person name="Kohler A."/>
            <person name="Barry K."/>
            <person name="Baskaran P."/>
            <person name="Daum C."/>
            <person name="Fauchery L."/>
            <person name="Ihrmark K."/>
            <person name="Kuo A."/>
            <person name="LaButti K."/>
            <person name="Lipzen A."/>
            <person name="Morin E."/>
            <person name="Grigoriev I.V."/>
            <person name="Henrissat B."/>
            <person name="Lindahl B."/>
            <person name="Martin F."/>
        </authorList>
    </citation>
    <scope>NUCLEOTIDE SEQUENCE</scope>
    <source>
        <strain evidence="3">JB14</strain>
    </source>
</reference>
<dbReference type="CDD" id="cd17716">
    <property type="entry name" value="BRCT_microcephalin_rpt1"/>
    <property type="match status" value="1"/>
</dbReference>
<feature type="domain" description="BRCT" evidence="2">
    <location>
        <begin position="96"/>
        <end position="191"/>
    </location>
</feature>
<feature type="compositionally biased region" description="Polar residues" evidence="1">
    <location>
        <begin position="27"/>
        <end position="56"/>
    </location>
</feature>
<proteinExistence type="predicted"/>
<dbReference type="SUPFAM" id="SSF52113">
    <property type="entry name" value="BRCT domain"/>
    <property type="match status" value="1"/>
</dbReference>
<evidence type="ECO:0000313" key="4">
    <source>
        <dbReference type="Proteomes" id="UP000799118"/>
    </source>
</evidence>
<feature type="compositionally biased region" description="Low complexity" evidence="1">
    <location>
        <begin position="69"/>
        <end position="88"/>
    </location>
</feature>
<dbReference type="OrthoDB" id="2384350at2759"/>
<dbReference type="Pfam" id="PF00533">
    <property type="entry name" value="BRCT"/>
    <property type="match status" value="1"/>
</dbReference>
<feature type="region of interest" description="Disordered" evidence="1">
    <location>
        <begin position="22"/>
        <end position="89"/>
    </location>
</feature>
<dbReference type="InterPro" id="IPR001357">
    <property type="entry name" value="BRCT_dom"/>
</dbReference>